<organism evidence="7 8">
    <name type="scientific">Gossypium tomentosum</name>
    <name type="common">Hawaiian cotton</name>
    <name type="synonym">Gossypium sandvicense</name>
    <dbReference type="NCBI Taxonomy" id="34277"/>
    <lineage>
        <taxon>Eukaryota</taxon>
        <taxon>Viridiplantae</taxon>
        <taxon>Streptophyta</taxon>
        <taxon>Embryophyta</taxon>
        <taxon>Tracheophyta</taxon>
        <taxon>Spermatophyta</taxon>
        <taxon>Magnoliopsida</taxon>
        <taxon>eudicotyledons</taxon>
        <taxon>Gunneridae</taxon>
        <taxon>Pentapetalae</taxon>
        <taxon>rosids</taxon>
        <taxon>malvids</taxon>
        <taxon>Malvales</taxon>
        <taxon>Malvaceae</taxon>
        <taxon>Malvoideae</taxon>
        <taxon>Gossypium</taxon>
    </lineage>
</organism>
<gene>
    <name evidence="7" type="ORF">ES332_A01G059400v1</name>
</gene>
<dbReference type="Gene3D" id="3.40.50.1100">
    <property type="match status" value="2"/>
</dbReference>
<dbReference type="GO" id="GO:0004794">
    <property type="term" value="F:threonine deaminase activity"/>
    <property type="evidence" value="ECO:0007669"/>
    <property type="project" value="TreeGrafter"/>
</dbReference>
<keyword evidence="8" id="KW-1185">Reference proteome</keyword>
<accession>A0A5D2RM71</accession>
<feature type="transmembrane region" description="Helical" evidence="5">
    <location>
        <begin position="179"/>
        <end position="199"/>
    </location>
</feature>
<sequence length="306" mass="34281">MPEKFKRGDNKAKTHGRGLNQTVYDVAIESPLQLATKLSERLGNQVWLKREDLQPVFSFKLRGAYNMMAKLTNEQLEKGVICSSAGNHAQGVALAARKLGCNAVIAMPVTTPEIKWQSVERLGATVVLVGDSYDEAQAYAKKRAKEESRTFIPPFDHPDVIMGQGTIGMEIVRQMQGPLHAIFVPVGGGGLIAGIAAYVKRVSPEVKAIPGKKRGKLGRFEKGTCLNLKARRRKRKEERRRDWIPKAKKKMRKTKRKGKNQVRVVRVLRSSPSWFVCTLLHQRVVQRKEISSNNTISLLSVMETKD</sequence>
<evidence type="ECO:0000313" key="7">
    <source>
        <dbReference type="EMBL" id="TYI41909.1"/>
    </source>
</evidence>
<evidence type="ECO:0000256" key="5">
    <source>
        <dbReference type="SAM" id="Phobius"/>
    </source>
</evidence>
<dbReference type="PANTHER" id="PTHR48078">
    <property type="entry name" value="THREONINE DEHYDRATASE, MITOCHONDRIAL-RELATED"/>
    <property type="match status" value="1"/>
</dbReference>
<comment type="cofactor">
    <cofactor evidence="1">
        <name>pyridoxal 5'-phosphate</name>
        <dbReference type="ChEBI" id="CHEBI:597326"/>
    </cofactor>
</comment>
<evidence type="ECO:0000256" key="3">
    <source>
        <dbReference type="ARBA" id="ARBA00022898"/>
    </source>
</evidence>
<dbReference type="GO" id="GO:0030170">
    <property type="term" value="F:pyridoxal phosphate binding"/>
    <property type="evidence" value="ECO:0007669"/>
    <property type="project" value="InterPro"/>
</dbReference>
<keyword evidence="5" id="KW-1133">Transmembrane helix</keyword>
<dbReference type="Pfam" id="PF00291">
    <property type="entry name" value="PALP"/>
    <property type="match status" value="1"/>
</dbReference>
<keyword evidence="3" id="KW-0663">Pyridoxal phosphate</keyword>
<dbReference type="GO" id="GO:0006565">
    <property type="term" value="P:L-serine catabolic process"/>
    <property type="evidence" value="ECO:0007669"/>
    <property type="project" value="TreeGrafter"/>
</dbReference>
<name>A0A5D2RM71_GOSTO</name>
<dbReference type="FunFam" id="3.40.50.1100:FF:000005">
    <property type="entry name" value="Threonine dehydratase catabolic"/>
    <property type="match status" value="1"/>
</dbReference>
<evidence type="ECO:0000256" key="2">
    <source>
        <dbReference type="ARBA" id="ARBA00010869"/>
    </source>
</evidence>
<dbReference type="SUPFAM" id="SSF53686">
    <property type="entry name" value="Tryptophan synthase beta subunit-like PLP-dependent enzymes"/>
    <property type="match status" value="1"/>
</dbReference>
<evidence type="ECO:0000256" key="4">
    <source>
        <dbReference type="ARBA" id="ARBA00023239"/>
    </source>
</evidence>
<dbReference type="InterPro" id="IPR001926">
    <property type="entry name" value="TrpB-like_PALP"/>
</dbReference>
<dbReference type="GO" id="GO:0006567">
    <property type="term" value="P:L-threonine catabolic process"/>
    <property type="evidence" value="ECO:0007669"/>
    <property type="project" value="TreeGrafter"/>
</dbReference>
<comment type="similarity">
    <text evidence="2">Belongs to the serine/threonine dehydratase family.</text>
</comment>
<dbReference type="InterPro" id="IPR000634">
    <property type="entry name" value="Ser/Thr_deHydtase_PyrdxlP-BS"/>
</dbReference>
<feature type="domain" description="Tryptophan synthase beta chain-like PALP" evidence="6">
    <location>
        <begin position="29"/>
        <end position="209"/>
    </location>
</feature>
<evidence type="ECO:0000259" key="6">
    <source>
        <dbReference type="Pfam" id="PF00291"/>
    </source>
</evidence>
<dbReference type="GO" id="GO:0009097">
    <property type="term" value="P:isoleucine biosynthetic process"/>
    <property type="evidence" value="ECO:0007669"/>
    <property type="project" value="TreeGrafter"/>
</dbReference>
<dbReference type="InterPro" id="IPR036052">
    <property type="entry name" value="TrpB-like_PALP_sf"/>
</dbReference>
<dbReference type="EMBL" id="CM017610">
    <property type="protein sequence ID" value="TYI41909.1"/>
    <property type="molecule type" value="Genomic_DNA"/>
</dbReference>
<evidence type="ECO:0000256" key="1">
    <source>
        <dbReference type="ARBA" id="ARBA00001933"/>
    </source>
</evidence>
<dbReference type="InterPro" id="IPR050147">
    <property type="entry name" value="Ser/Thr_Dehydratase"/>
</dbReference>
<reference evidence="7 8" key="1">
    <citation type="submission" date="2019-07" db="EMBL/GenBank/DDBJ databases">
        <title>WGS assembly of Gossypium tomentosum.</title>
        <authorList>
            <person name="Chen Z.J."/>
            <person name="Sreedasyam A."/>
            <person name="Ando A."/>
            <person name="Song Q."/>
            <person name="De L."/>
            <person name="Hulse-Kemp A."/>
            <person name="Ding M."/>
            <person name="Ye W."/>
            <person name="Kirkbride R."/>
            <person name="Jenkins J."/>
            <person name="Plott C."/>
            <person name="Lovell J."/>
            <person name="Lin Y.-M."/>
            <person name="Vaughn R."/>
            <person name="Liu B."/>
            <person name="Li W."/>
            <person name="Simpson S."/>
            <person name="Scheffler B."/>
            <person name="Saski C."/>
            <person name="Grover C."/>
            <person name="Hu G."/>
            <person name="Conover J."/>
            <person name="Carlson J."/>
            <person name="Shu S."/>
            <person name="Boston L."/>
            <person name="Williams M."/>
            <person name="Peterson D."/>
            <person name="Mcgee K."/>
            <person name="Jones D."/>
            <person name="Wendel J."/>
            <person name="Stelly D."/>
            <person name="Grimwood J."/>
            <person name="Schmutz J."/>
        </authorList>
    </citation>
    <scope>NUCLEOTIDE SEQUENCE [LARGE SCALE GENOMIC DNA]</scope>
    <source>
        <strain evidence="7">7179.01</strain>
    </source>
</reference>
<evidence type="ECO:0000313" key="8">
    <source>
        <dbReference type="Proteomes" id="UP000322667"/>
    </source>
</evidence>
<dbReference type="PANTHER" id="PTHR48078:SF11">
    <property type="entry name" value="THREONINE DEHYDRATASE, MITOCHONDRIAL"/>
    <property type="match status" value="1"/>
</dbReference>
<dbReference type="GO" id="GO:0003941">
    <property type="term" value="F:L-serine ammonia-lyase activity"/>
    <property type="evidence" value="ECO:0007669"/>
    <property type="project" value="UniProtKB-ARBA"/>
</dbReference>
<keyword evidence="5" id="KW-0472">Membrane</keyword>
<proteinExistence type="inferred from homology"/>
<keyword evidence="4" id="KW-0456">Lyase</keyword>
<dbReference type="PROSITE" id="PS00165">
    <property type="entry name" value="DEHYDRATASE_SER_THR"/>
    <property type="match status" value="1"/>
</dbReference>
<protein>
    <recommendedName>
        <fullName evidence="6">Tryptophan synthase beta chain-like PALP domain-containing protein</fullName>
    </recommendedName>
</protein>
<dbReference type="AlphaFoldDB" id="A0A5D2RM71"/>
<keyword evidence="5" id="KW-0812">Transmembrane</keyword>
<dbReference type="Proteomes" id="UP000322667">
    <property type="component" value="Chromosome A01"/>
</dbReference>